<proteinExistence type="predicted"/>
<dbReference type="Proteomes" id="UP000886998">
    <property type="component" value="Unassembled WGS sequence"/>
</dbReference>
<evidence type="ECO:0000313" key="2">
    <source>
        <dbReference type="EMBL" id="GFS46175.1"/>
    </source>
</evidence>
<evidence type="ECO:0000313" key="3">
    <source>
        <dbReference type="Proteomes" id="UP000886998"/>
    </source>
</evidence>
<evidence type="ECO:0000256" key="1">
    <source>
        <dbReference type="SAM" id="MobiDB-lite"/>
    </source>
</evidence>
<dbReference type="EMBL" id="BMAV01025961">
    <property type="protein sequence ID" value="GFS46175.1"/>
    <property type="molecule type" value="Genomic_DNA"/>
</dbReference>
<feature type="region of interest" description="Disordered" evidence="1">
    <location>
        <begin position="184"/>
        <end position="203"/>
    </location>
</feature>
<dbReference type="AlphaFoldDB" id="A0A8X6IHE8"/>
<feature type="region of interest" description="Disordered" evidence="1">
    <location>
        <begin position="103"/>
        <end position="131"/>
    </location>
</feature>
<name>A0A8X6IHE8_9ARAC</name>
<gene>
    <name evidence="2" type="ORF">TNIN_133041</name>
</gene>
<protein>
    <submittedName>
        <fullName evidence="2">Uncharacterized protein</fullName>
    </submittedName>
</protein>
<organism evidence="2 3">
    <name type="scientific">Trichonephila inaurata madagascariensis</name>
    <dbReference type="NCBI Taxonomy" id="2747483"/>
    <lineage>
        <taxon>Eukaryota</taxon>
        <taxon>Metazoa</taxon>
        <taxon>Ecdysozoa</taxon>
        <taxon>Arthropoda</taxon>
        <taxon>Chelicerata</taxon>
        <taxon>Arachnida</taxon>
        <taxon>Araneae</taxon>
        <taxon>Araneomorphae</taxon>
        <taxon>Entelegynae</taxon>
        <taxon>Araneoidea</taxon>
        <taxon>Nephilidae</taxon>
        <taxon>Trichonephila</taxon>
        <taxon>Trichonephila inaurata</taxon>
    </lineage>
</organism>
<reference evidence="2" key="1">
    <citation type="submission" date="2020-08" db="EMBL/GenBank/DDBJ databases">
        <title>Multicomponent nature underlies the extraordinary mechanical properties of spider dragline silk.</title>
        <authorList>
            <person name="Kono N."/>
            <person name="Nakamura H."/>
            <person name="Mori M."/>
            <person name="Yoshida Y."/>
            <person name="Ohtoshi R."/>
            <person name="Malay A.D."/>
            <person name="Moran D.A.P."/>
            <person name="Tomita M."/>
            <person name="Numata K."/>
            <person name="Arakawa K."/>
        </authorList>
    </citation>
    <scope>NUCLEOTIDE SEQUENCE</scope>
</reference>
<sequence length="313" mass="34670">MENDHDMNMECTNVPLPTSRSSTPDLFTPCEQLIQVQNDIKKFTLLSIGAQQSLSSMAPFMTADDLEVTELFQRLKFYQEELKRSECEYGTLPPCTTSGCTVHGTPPSSPSKSLKDYPALPKINSNKRKESDDGFIPGLYHGFIPGWIYTRRQTIKKPNLITNNTFSMETGNAFDNLKEKDISGTSTSQATTHNDNTPSNTNQVKKFLPTPVMLYCTDTIRNTKKTINSTFPHLRSKLSVLASLGLPLPSKVQGSLLVCVTSVGIMVQFRMSALQSCSQSQWESCGVKDHEKGNDNGCVQSMIVAWSVESSMS</sequence>
<accession>A0A8X6IHE8</accession>
<keyword evidence="3" id="KW-1185">Reference proteome</keyword>
<comment type="caution">
    <text evidence="2">The sequence shown here is derived from an EMBL/GenBank/DDBJ whole genome shotgun (WGS) entry which is preliminary data.</text>
</comment>